<dbReference type="HOGENOM" id="CLU_2710315_0_0_1"/>
<accession>Q22AS6</accession>
<evidence type="ECO:0000313" key="1">
    <source>
        <dbReference type="EMBL" id="EAR82392.1"/>
    </source>
</evidence>
<dbReference type="InParanoid" id="Q22AS6"/>
<sequence>MRNSNSTPYAVQVFDTNFFQSRKFEIQQHFQLLSQVEISKKLLTPSFIIIIFFLQQSCNIKYIKNLKLMRQMN</sequence>
<dbReference type="Proteomes" id="UP000009168">
    <property type="component" value="Unassembled WGS sequence"/>
</dbReference>
<dbReference type="KEGG" id="tet:TTHERM_01164120"/>
<evidence type="ECO:0000313" key="2">
    <source>
        <dbReference type="Proteomes" id="UP000009168"/>
    </source>
</evidence>
<dbReference type="RefSeq" id="XP_001030055.1">
    <property type="nucleotide sequence ID" value="XM_001030055.1"/>
</dbReference>
<dbReference type="AlphaFoldDB" id="Q22AS6"/>
<proteinExistence type="predicted"/>
<name>Q22AS6_TETTS</name>
<organism evidence="1 2">
    <name type="scientific">Tetrahymena thermophila (strain SB210)</name>
    <dbReference type="NCBI Taxonomy" id="312017"/>
    <lineage>
        <taxon>Eukaryota</taxon>
        <taxon>Sar</taxon>
        <taxon>Alveolata</taxon>
        <taxon>Ciliophora</taxon>
        <taxon>Intramacronucleata</taxon>
        <taxon>Oligohymenophorea</taxon>
        <taxon>Hymenostomatida</taxon>
        <taxon>Tetrahymenina</taxon>
        <taxon>Tetrahymenidae</taxon>
        <taxon>Tetrahymena</taxon>
    </lineage>
</organism>
<dbReference type="EMBL" id="GG662430">
    <property type="protein sequence ID" value="EAR82392.1"/>
    <property type="molecule type" value="Genomic_DNA"/>
</dbReference>
<reference evidence="2" key="1">
    <citation type="journal article" date="2006" name="PLoS Biol.">
        <title>Macronuclear genome sequence of the ciliate Tetrahymena thermophila, a model eukaryote.</title>
        <authorList>
            <person name="Eisen J.A."/>
            <person name="Coyne R.S."/>
            <person name="Wu M."/>
            <person name="Wu D."/>
            <person name="Thiagarajan M."/>
            <person name="Wortman J.R."/>
            <person name="Badger J.H."/>
            <person name="Ren Q."/>
            <person name="Amedeo P."/>
            <person name="Jones K.M."/>
            <person name="Tallon L.J."/>
            <person name="Delcher A.L."/>
            <person name="Salzberg S.L."/>
            <person name="Silva J.C."/>
            <person name="Haas B.J."/>
            <person name="Majoros W.H."/>
            <person name="Farzad M."/>
            <person name="Carlton J.M."/>
            <person name="Smith R.K. Jr."/>
            <person name="Garg J."/>
            <person name="Pearlman R.E."/>
            <person name="Karrer K.M."/>
            <person name="Sun L."/>
            <person name="Manning G."/>
            <person name="Elde N.C."/>
            <person name="Turkewitz A.P."/>
            <person name="Asai D.J."/>
            <person name="Wilkes D.E."/>
            <person name="Wang Y."/>
            <person name="Cai H."/>
            <person name="Collins K."/>
            <person name="Stewart B.A."/>
            <person name="Lee S.R."/>
            <person name="Wilamowska K."/>
            <person name="Weinberg Z."/>
            <person name="Ruzzo W.L."/>
            <person name="Wloga D."/>
            <person name="Gaertig J."/>
            <person name="Frankel J."/>
            <person name="Tsao C.-C."/>
            <person name="Gorovsky M.A."/>
            <person name="Keeling P.J."/>
            <person name="Waller R.F."/>
            <person name="Patron N.J."/>
            <person name="Cherry J.M."/>
            <person name="Stover N.A."/>
            <person name="Krieger C.J."/>
            <person name="del Toro C."/>
            <person name="Ryder H.F."/>
            <person name="Williamson S.C."/>
            <person name="Barbeau R.A."/>
            <person name="Hamilton E.P."/>
            <person name="Orias E."/>
        </authorList>
    </citation>
    <scope>NUCLEOTIDE SEQUENCE [LARGE SCALE GENOMIC DNA]</scope>
    <source>
        <strain evidence="2">SB210</strain>
    </source>
</reference>
<dbReference type="GeneID" id="7836939"/>
<gene>
    <name evidence="1" type="ORF">TTHERM_01164120</name>
</gene>
<protein>
    <submittedName>
        <fullName evidence="1">Uncharacterized protein</fullName>
    </submittedName>
</protein>
<keyword evidence="2" id="KW-1185">Reference proteome</keyword>